<evidence type="ECO:0000256" key="2">
    <source>
        <dbReference type="ARBA" id="ARBA00023125"/>
    </source>
</evidence>
<dbReference type="AlphaFoldDB" id="A0A6N6VY79"/>
<name>A0A6N6VY79_9BACT</name>
<dbReference type="PROSITE" id="PS51118">
    <property type="entry name" value="HTH_HXLR"/>
    <property type="match status" value="1"/>
</dbReference>
<reference evidence="5 6" key="1">
    <citation type="submission" date="2019-10" db="EMBL/GenBank/DDBJ databases">
        <title>New species of Slilvanegrellaceae.</title>
        <authorList>
            <person name="Pitt A."/>
            <person name="Hahn M.W."/>
        </authorList>
    </citation>
    <scope>NUCLEOTIDE SEQUENCE [LARGE SCALE GENOMIC DNA]</scope>
    <source>
        <strain evidence="5 6">SP-Ram-0.45-NSY-1</strain>
    </source>
</reference>
<evidence type="ECO:0000256" key="1">
    <source>
        <dbReference type="ARBA" id="ARBA00023015"/>
    </source>
</evidence>
<feature type="domain" description="HTH hxlR-type" evidence="4">
    <location>
        <begin position="13"/>
        <end position="109"/>
    </location>
</feature>
<evidence type="ECO:0000313" key="5">
    <source>
        <dbReference type="EMBL" id="KAB8039842.1"/>
    </source>
</evidence>
<dbReference type="GO" id="GO:0003677">
    <property type="term" value="F:DNA binding"/>
    <property type="evidence" value="ECO:0007669"/>
    <property type="project" value="UniProtKB-KW"/>
</dbReference>
<dbReference type="EMBL" id="WFLM01000002">
    <property type="protein sequence ID" value="KAB8039842.1"/>
    <property type="molecule type" value="Genomic_DNA"/>
</dbReference>
<evidence type="ECO:0000256" key="3">
    <source>
        <dbReference type="ARBA" id="ARBA00023163"/>
    </source>
</evidence>
<proteinExistence type="predicted"/>
<dbReference type="Gene3D" id="1.10.10.10">
    <property type="entry name" value="Winged helix-like DNA-binding domain superfamily/Winged helix DNA-binding domain"/>
    <property type="match status" value="1"/>
</dbReference>
<protein>
    <submittedName>
        <fullName evidence="5">MarR family transcriptional regulator</fullName>
    </submittedName>
</protein>
<dbReference type="Pfam" id="PF01638">
    <property type="entry name" value="HxlR"/>
    <property type="match status" value="1"/>
</dbReference>
<dbReference type="PANTHER" id="PTHR33204">
    <property type="entry name" value="TRANSCRIPTIONAL REGULATOR, MARR FAMILY"/>
    <property type="match status" value="1"/>
</dbReference>
<dbReference type="PANTHER" id="PTHR33204:SF29">
    <property type="entry name" value="TRANSCRIPTIONAL REGULATOR"/>
    <property type="match status" value="1"/>
</dbReference>
<accession>A0A6N6VY79</accession>
<gene>
    <name evidence="5" type="ORF">GCL60_06150</name>
</gene>
<organism evidence="5 6">
    <name type="scientific">Silvanigrella paludirubra</name>
    <dbReference type="NCBI Taxonomy" id="2499159"/>
    <lineage>
        <taxon>Bacteria</taxon>
        <taxon>Pseudomonadati</taxon>
        <taxon>Bdellovibrionota</taxon>
        <taxon>Oligoflexia</taxon>
        <taxon>Silvanigrellales</taxon>
        <taxon>Silvanigrellaceae</taxon>
        <taxon>Silvanigrella</taxon>
    </lineage>
</organism>
<keyword evidence="2" id="KW-0238">DNA-binding</keyword>
<comment type="caution">
    <text evidence="5">The sequence shown here is derived from an EMBL/GenBank/DDBJ whole genome shotgun (WGS) entry which is preliminary data.</text>
</comment>
<keyword evidence="1" id="KW-0805">Transcription regulation</keyword>
<dbReference type="Proteomes" id="UP000437748">
    <property type="component" value="Unassembled WGS sequence"/>
</dbReference>
<evidence type="ECO:0000259" key="4">
    <source>
        <dbReference type="PROSITE" id="PS51118"/>
    </source>
</evidence>
<sequence>MIKPKKNIEIEGASVECALDAICGKWKGVIIYNLLKFEVLRFGELQKNLKNKITQRMLTIQLRDLEEQGILSRNIYPTIPPKVEYFLTEKGKTLAVIIQNLNDWGSTYY</sequence>
<dbReference type="OrthoDB" id="5293857at2"/>
<dbReference type="SUPFAM" id="SSF46785">
    <property type="entry name" value="Winged helix' DNA-binding domain"/>
    <property type="match status" value="1"/>
</dbReference>
<dbReference type="InterPro" id="IPR036388">
    <property type="entry name" value="WH-like_DNA-bd_sf"/>
</dbReference>
<keyword evidence="6" id="KW-1185">Reference proteome</keyword>
<dbReference type="InterPro" id="IPR036390">
    <property type="entry name" value="WH_DNA-bd_sf"/>
</dbReference>
<dbReference type="InterPro" id="IPR002577">
    <property type="entry name" value="HTH_HxlR"/>
</dbReference>
<dbReference type="RefSeq" id="WP_153419384.1">
    <property type="nucleotide sequence ID" value="NZ_WFLM01000002.1"/>
</dbReference>
<evidence type="ECO:0000313" key="6">
    <source>
        <dbReference type="Proteomes" id="UP000437748"/>
    </source>
</evidence>
<keyword evidence="3" id="KW-0804">Transcription</keyword>